<accession>A0A183AGX5</accession>
<evidence type="ECO:0000256" key="3">
    <source>
        <dbReference type="SAM" id="Phobius"/>
    </source>
</evidence>
<dbReference type="PANTHER" id="PTHR10340">
    <property type="entry name" value="SPHINGOMYELIN PHOSPHODIESTERASE"/>
    <property type="match status" value="1"/>
</dbReference>
<keyword evidence="2" id="KW-0325">Glycoprotein</keyword>
<evidence type="ECO:0000256" key="1">
    <source>
        <dbReference type="ARBA" id="ARBA00022801"/>
    </source>
</evidence>
<proteinExistence type="predicted"/>
<evidence type="ECO:0000256" key="2">
    <source>
        <dbReference type="ARBA" id="ARBA00023180"/>
    </source>
</evidence>
<keyword evidence="1" id="KW-0378">Hydrolase</keyword>
<gene>
    <name evidence="5" type="ORF">ECPE_LOCUS6209</name>
</gene>
<dbReference type="EMBL" id="UZAN01043166">
    <property type="protein sequence ID" value="VDP77685.1"/>
    <property type="molecule type" value="Genomic_DNA"/>
</dbReference>
<evidence type="ECO:0000313" key="5">
    <source>
        <dbReference type="EMBL" id="VDP77685.1"/>
    </source>
</evidence>
<sequence length="473" mass="53976">MENVIQNSSDYWGSYEKDTSTLVAFTGIEKGNDEGYAENQPDFVIFGGGSGPLKEKTDEEDLLKSMEFIVHHLKQAFNIEDIPLFPVMGKYDIFPAATLPVGPEDWDRILWCKKLAMDERLWKQWIDMALDTVSVVQKLPLIRFEEGCYHSMLIGKNPKILLLGVNSLAWYRNNEQINSSYTDPLNQFLWMEKSLKWARENKAKVLLITHIPPGAQETNPNARPLYLDQYNDRIIEYIRDYSDVITAVLSGYGHTDTFRVILDKSYHPITTVLMSPSMDPRHISGTGSFNPRIRQYKYSRSTGRILDYRQFYLNLTQKHPQWELEYVARDEYKLQDLSPQSLADLLDVFTSTDNENGWWDAFWKHLLGGGKHDPVNEGDGNCPKSDSRCRCEFVCAMRHLDTKEFDPCRKICKSDNPKLPTIHDLINPPHPEPEPDTGGSSTGVIVGSVVGVLCVVLAAGGGAGYYFYRKRRG</sequence>
<organism evidence="7">
    <name type="scientific">Echinostoma caproni</name>
    <dbReference type="NCBI Taxonomy" id="27848"/>
    <lineage>
        <taxon>Eukaryota</taxon>
        <taxon>Metazoa</taxon>
        <taxon>Spiralia</taxon>
        <taxon>Lophotrochozoa</taxon>
        <taxon>Platyhelminthes</taxon>
        <taxon>Trematoda</taxon>
        <taxon>Digenea</taxon>
        <taxon>Plagiorchiida</taxon>
        <taxon>Echinostomata</taxon>
        <taxon>Echinostomatoidea</taxon>
        <taxon>Echinostomatidae</taxon>
        <taxon>Echinostoma</taxon>
    </lineage>
</organism>
<feature type="domain" description="Sphingomyelin phosphodiesterase C-terminal" evidence="4">
    <location>
        <begin position="268"/>
        <end position="409"/>
    </location>
</feature>
<keyword evidence="6" id="KW-1185">Reference proteome</keyword>
<feature type="transmembrane region" description="Helical" evidence="3">
    <location>
        <begin position="444"/>
        <end position="468"/>
    </location>
</feature>
<dbReference type="Proteomes" id="UP000272942">
    <property type="component" value="Unassembled WGS sequence"/>
</dbReference>
<dbReference type="WBParaSite" id="ECPE_0000622301-mRNA-1">
    <property type="protein sequence ID" value="ECPE_0000622301-mRNA-1"/>
    <property type="gene ID" value="ECPE_0000622301"/>
</dbReference>
<dbReference type="InterPro" id="IPR029052">
    <property type="entry name" value="Metallo-depent_PP-like"/>
</dbReference>
<dbReference type="AlphaFoldDB" id="A0A183AGX5"/>
<keyword evidence="3" id="KW-1133">Transmembrane helix</keyword>
<dbReference type="GO" id="GO:0008081">
    <property type="term" value="F:phosphoric diester hydrolase activity"/>
    <property type="evidence" value="ECO:0007669"/>
    <property type="project" value="TreeGrafter"/>
</dbReference>
<dbReference type="Pfam" id="PF19272">
    <property type="entry name" value="ASMase_C"/>
    <property type="match status" value="1"/>
</dbReference>
<dbReference type="Gene3D" id="3.60.21.10">
    <property type="match status" value="1"/>
</dbReference>
<reference evidence="5 6" key="2">
    <citation type="submission" date="2018-11" db="EMBL/GenBank/DDBJ databases">
        <authorList>
            <consortium name="Pathogen Informatics"/>
        </authorList>
    </citation>
    <scope>NUCLEOTIDE SEQUENCE [LARGE SCALE GENOMIC DNA]</scope>
    <source>
        <strain evidence="5 6">Egypt</strain>
    </source>
</reference>
<protein>
    <submittedName>
        <fullName evidence="7">ASMase_C domain-containing protein</fullName>
    </submittedName>
</protein>
<reference evidence="7" key="1">
    <citation type="submission" date="2016-06" db="UniProtKB">
        <authorList>
            <consortium name="WormBaseParasite"/>
        </authorList>
    </citation>
    <scope>IDENTIFICATION</scope>
</reference>
<evidence type="ECO:0000313" key="7">
    <source>
        <dbReference type="WBParaSite" id="ECPE_0000622301-mRNA-1"/>
    </source>
</evidence>
<dbReference type="OrthoDB" id="348678at2759"/>
<dbReference type="SUPFAM" id="SSF56300">
    <property type="entry name" value="Metallo-dependent phosphatases"/>
    <property type="match status" value="1"/>
</dbReference>
<dbReference type="InterPro" id="IPR045473">
    <property type="entry name" value="ASM_C"/>
</dbReference>
<keyword evidence="3" id="KW-0812">Transmembrane</keyword>
<dbReference type="PANTHER" id="PTHR10340:SF57">
    <property type="entry name" value="METALLOPHOS DOMAIN-CONTAINING PROTEIN"/>
    <property type="match status" value="1"/>
</dbReference>
<dbReference type="GO" id="GO:0005615">
    <property type="term" value="C:extracellular space"/>
    <property type="evidence" value="ECO:0007669"/>
    <property type="project" value="TreeGrafter"/>
</dbReference>
<evidence type="ECO:0000259" key="4">
    <source>
        <dbReference type="Pfam" id="PF19272"/>
    </source>
</evidence>
<evidence type="ECO:0000313" key="6">
    <source>
        <dbReference type="Proteomes" id="UP000272942"/>
    </source>
</evidence>
<name>A0A183AGX5_9TREM</name>
<keyword evidence="3" id="KW-0472">Membrane</keyword>